<feature type="transmembrane region" description="Helical" evidence="1">
    <location>
        <begin position="155"/>
        <end position="172"/>
    </location>
</feature>
<comment type="caution">
    <text evidence="2">The sequence shown here is derived from an EMBL/GenBank/DDBJ whole genome shotgun (WGS) entry which is preliminary data.</text>
</comment>
<dbReference type="EMBL" id="NSGR01000008">
    <property type="protein sequence ID" value="PCH12699.1"/>
    <property type="molecule type" value="Genomic_DNA"/>
</dbReference>
<reference evidence="2 3" key="1">
    <citation type="submission" date="2016-06" db="EMBL/GenBank/DDBJ databases">
        <authorList>
            <person name="Haines A.N."/>
            <person name="Council K.R."/>
        </authorList>
    </citation>
    <scope>NUCLEOTIDE SEQUENCE [LARGE SCALE GENOMIC DNA]</scope>
    <source>
        <strain evidence="2 3">SP158-29</strain>
    </source>
</reference>
<keyword evidence="1" id="KW-0472">Membrane</keyword>
<evidence type="ECO:0000313" key="3">
    <source>
        <dbReference type="Proteomes" id="UP000217465"/>
    </source>
</evidence>
<dbReference type="Pfam" id="PF14808">
    <property type="entry name" value="TMEM164"/>
    <property type="match status" value="1"/>
</dbReference>
<keyword evidence="1" id="KW-1133">Transmembrane helix</keyword>
<protein>
    <submittedName>
        <fullName evidence="2">Integral membrane protein</fullName>
    </submittedName>
</protein>
<feature type="transmembrane region" description="Helical" evidence="1">
    <location>
        <begin position="96"/>
        <end position="119"/>
    </location>
</feature>
<feature type="transmembrane region" description="Helical" evidence="1">
    <location>
        <begin position="12"/>
        <end position="33"/>
    </location>
</feature>
<feature type="transmembrane region" description="Helical" evidence="1">
    <location>
        <begin position="73"/>
        <end position="89"/>
    </location>
</feature>
<dbReference type="PROSITE" id="PS51257">
    <property type="entry name" value="PROKAR_LIPOPROTEIN"/>
    <property type="match status" value="1"/>
</dbReference>
<name>A0A854WEE8_9STRE</name>
<organism evidence="2 3">
    <name type="scientific">Streptococcus parauberis</name>
    <dbReference type="NCBI Taxonomy" id="1348"/>
    <lineage>
        <taxon>Bacteria</taxon>
        <taxon>Bacillati</taxon>
        <taxon>Bacillota</taxon>
        <taxon>Bacilli</taxon>
        <taxon>Lactobacillales</taxon>
        <taxon>Streptococcaceae</taxon>
        <taxon>Streptococcus</taxon>
    </lineage>
</organism>
<evidence type="ECO:0000256" key="1">
    <source>
        <dbReference type="SAM" id="Phobius"/>
    </source>
</evidence>
<dbReference type="Proteomes" id="UP000217465">
    <property type="component" value="Unassembled WGS sequence"/>
</dbReference>
<dbReference type="NCBIfam" id="TIGR02206">
    <property type="entry name" value="intg_mem_TP0381"/>
    <property type="match status" value="1"/>
</dbReference>
<proteinExistence type="predicted"/>
<accession>A0A854WEE8</accession>
<dbReference type="RefSeq" id="WP_096633748.1">
    <property type="nucleotide sequence ID" value="NZ_NSGR01000008.1"/>
</dbReference>
<keyword evidence="1" id="KW-0812">Transmembrane</keyword>
<feature type="transmembrane region" description="Helical" evidence="1">
    <location>
        <begin position="192"/>
        <end position="213"/>
    </location>
</feature>
<sequence length="230" mass="26682">MDFFSLKPIGIPHITSVFYLGTILIACMLVMMTSRLQDSKFYGKMFIWLQITQIFSLYNWYLFKGFPLNEALPFYHCRIAMLAVFLLPNGSRFKQLFMTLGIGGTFLALISPDFYPYSLFHVTNVAFYLGHYALLVNGLLYLYHYQEQPLAPTALFRNLAYINFFILMVNLMTKGNYGFLTDLPIFHSHHLVFNYIVVTSGLTVMIKTVEYLFDKSQENSQTMIKVVARK</sequence>
<dbReference type="AlphaFoldDB" id="A0A854WEE8"/>
<dbReference type="InterPro" id="IPR011737">
    <property type="entry name" value="CHP02206_TP0381"/>
</dbReference>
<gene>
    <name evidence="2" type="ORF">A9Y57_01418</name>
</gene>
<feature type="transmembrane region" description="Helical" evidence="1">
    <location>
        <begin position="45"/>
        <end position="61"/>
    </location>
</feature>
<evidence type="ECO:0000313" key="2">
    <source>
        <dbReference type="EMBL" id="PCH12699.1"/>
    </source>
</evidence>
<feature type="transmembrane region" description="Helical" evidence="1">
    <location>
        <begin position="125"/>
        <end position="143"/>
    </location>
</feature>